<organism evidence="1 2">
    <name type="scientific">Mycena albidolilacea</name>
    <dbReference type="NCBI Taxonomy" id="1033008"/>
    <lineage>
        <taxon>Eukaryota</taxon>
        <taxon>Fungi</taxon>
        <taxon>Dikarya</taxon>
        <taxon>Basidiomycota</taxon>
        <taxon>Agaricomycotina</taxon>
        <taxon>Agaricomycetes</taxon>
        <taxon>Agaricomycetidae</taxon>
        <taxon>Agaricales</taxon>
        <taxon>Marasmiineae</taxon>
        <taxon>Mycenaceae</taxon>
        <taxon>Mycena</taxon>
    </lineage>
</organism>
<name>A0AAD6ZGQ6_9AGAR</name>
<dbReference type="Proteomes" id="UP001218218">
    <property type="component" value="Unassembled WGS sequence"/>
</dbReference>
<protein>
    <submittedName>
        <fullName evidence="1">Uncharacterized protein</fullName>
    </submittedName>
</protein>
<dbReference type="AlphaFoldDB" id="A0AAD6ZGQ6"/>
<gene>
    <name evidence="1" type="ORF">DFH08DRAFT_818806</name>
</gene>
<comment type="caution">
    <text evidence="1">The sequence shown here is derived from an EMBL/GenBank/DDBJ whole genome shotgun (WGS) entry which is preliminary data.</text>
</comment>
<sequence length="332" mass="36192">MSHPSALQYITQHGAIPPQDLHSIKPEYQDRDNYATATATSLKLAVPLPYTAAIQEYSSLLQSSAQQLSIKLLGRKSVSKFNRKTHSGSSFNTGNCFVVLPTSTDSNDSNTAAMGRHRYRPHGSLSDITLLSRTFGIRLASVCALITRPTLPIQLPAAKYYSSSGVQAIIHIDHVTLPPSCSSFALLLEFDIDVYLRIAQTWGRLRQISSILRFHPTLDHSAAFCNDLIFLPINVPDVTHLRRSEAKAHLVSLSELGNLKSVGDIRAEGIERPAADALGLERDVVTGSLVKIISRTSSLLEGKTPAPSILRHPNGSTPQVVVVKLNTQAFQV</sequence>
<evidence type="ECO:0000313" key="1">
    <source>
        <dbReference type="EMBL" id="KAJ7320984.1"/>
    </source>
</evidence>
<accession>A0AAD6ZGQ6</accession>
<proteinExistence type="predicted"/>
<keyword evidence="2" id="KW-1185">Reference proteome</keyword>
<evidence type="ECO:0000313" key="2">
    <source>
        <dbReference type="Proteomes" id="UP001218218"/>
    </source>
</evidence>
<reference evidence="1" key="1">
    <citation type="submission" date="2023-03" db="EMBL/GenBank/DDBJ databases">
        <title>Massive genome expansion in bonnet fungi (Mycena s.s.) driven by repeated elements and novel gene families across ecological guilds.</title>
        <authorList>
            <consortium name="Lawrence Berkeley National Laboratory"/>
            <person name="Harder C.B."/>
            <person name="Miyauchi S."/>
            <person name="Viragh M."/>
            <person name="Kuo A."/>
            <person name="Thoen E."/>
            <person name="Andreopoulos B."/>
            <person name="Lu D."/>
            <person name="Skrede I."/>
            <person name="Drula E."/>
            <person name="Henrissat B."/>
            <person name="Morin E."/>
            <person name="Kohler A."/>
            <person name="Barry K."/>
            <person name="LaButti K."/>
            <person name="Morin E."/>
            <person name="Salamov A."/>
            <person name="Lipzen A."/>
            <person name="Mereny Z."/>
            <person name="Hegedus B."/>
            <person name="Baldrian P."/>
            <person name="Stursova M."/>
            <person name="Weitz H."/>
            <person name="Taylor A."/>
            <person name="Grigoriev I.V."/>
            <person name="Nagy L.G."/>
            <person name="Martin F."/>
            <person name="Kauserud H."/>
        </authorList>
    </citation>
    <scope>NUCLEOTIDE SEQUENCE</scope>
    <source>
        <strain evidence="1">CBHHK002</strain>
    </source>
</reference>
<dbReference type="EMBL" id="JARIHO010000052">
    <property type="protein sequence ID" value="KAJ7320984.1"/>
    <property type="molecule type" value="Genomic_DNA"/>
</dbReference>